<evidence type="ECO:0000313" key="2">
    <source>
        <dbReference type="Proteomes" id="UP001642482"/>
    </source>
</evidence>
<name>A0ABP0BSS6_9PEZI</name>
<protein>
    <submittedName>
        <fullName evidence="1">RFC checkpoint protein Rad17</fullName>
    </submittedName>
</protein>
<sequence length="222" mass="25636">MSIQSEPKTSRTLWPRTFVYTCDHFTTRYISVKEALPRATNAATAPATRKVPFLMPVRIDRECITCIRQKMLARLEDKAKAVRTGFTSLLQGIDSIVKNKKVTQEGEDSQIEKDESWDDEPVSLDRLLPIINCDDEESDVRISLSEQIRKIREDLLQRKLAWMEAKTHKAGDDNEDEVYEKIDYEWQNCSPASDNDVSDNPILNACYDQPFDSTNYTFFEKV</sequence>
<comment type="caution">
    <text evidence="1">The sequence shown here is derived from an EMBL/GenBank/DDBJ whole genome shotgun (WGS) entry which is preliminary data.</text>
</comment>
<dbReference type="EMBL" id="CAWUHD010000046">
    <property type="protein sequence ID" value="CAK7222742.1"/>
    <property type="molecule type" value="Genomic_DNA"/>
</dbReference>
<accession>A0ABP0BSS6</accession>
<evidence type="ECO:0000313" key="1">
    <source>
        <dbReference type="EMBL" id="CAK7222742.1"/>
    </source>
</evidence>
<proteinExistence type="predicted"/>
<keyword evidence="2" id="KW-1185">Reference proteome</keyword>
<gene>
    <name evidence="1" type="primary">rad17_2</name>
    <name evidence="1" type="ORF">SEUCBS140593_005001</name>
</gene>
<organism evidence="1 2">
    <name type="scientific">Sporothrix eucalyptigena</name>
    <dbReference type="NCBI Taxonomy" id="1812306"/>
    <lineage>
        <taxon>Eukaryota</taxon>
        <taxon>Fungi</taxon>
        <taxon>Dikarya</taxon>
        <taxon>Ascomycota</taxon>
        <taxon>Pezizomycotina</taxon>
        <taxon>Sordariomycetes</taxon>
        <taxon>Sordariomycetidae</taxon>
        <taxon>Ophiostomatales</taxon>
        <taxon>Ophiostomataceae</taxon>
        <taxon>Sporothrix</taxon>
    </lineage>
</organism>
<dbReference type="Proteomes" id="UP001642482">
    <property type="component" value="Unassembled WGS sequence"/>
</dbReference>
<reference evidence="1 2" key="1">
    <citation type="submission" date="2024-01" db="EMBL/GenBank/DDBJ databases">
        <authorList>
            <person name="Allen C."/>
            <person name="Tagirdzhanova G."/>
        </authorList>
    </citation>
    <scope>NUCLEOTIDE SEQUENCE [LARGE SCALE GENOMIC DNA]</scope>
</reference>